<dbReference type="Proteomes" id="UP001162131">
    <property type="component" value="Unassembled WGS sequence"/>
</dbReference>
<dbReference type="AlphaFoldDB" id="A0AAU9K6W5"/>
<accession>A0AAU9K6W5</accession>
<name>A0AAU9K6W5_9CILI</name>
<gene>
    <name evidence="1" type="ORF">BSTOLATCC_MIC53451</name>
</gene>
<sequence>MAIDGVKWVDISYAYLLKENLPLRKVGENYSTKARKARLLLKPLIKGVTFGSTELYTMYSLLRFRRARQFCTYFFLMQIGGVMKLLRLAE</sequence>
<protein>
    <submittedName>
        <fullName evidence="1">Uncharacterized protein</fullName>
    </submittedName>
</protein>
<evidence type="ECO:0000313" key="2">
    <source>
        <dbReference type="Proteomes" id="UP001162131"/>
    </source>
</evidence>
<reference evidence="1" key="1">
    <citation type="submission" date="2021-09" db="EMBL/GenBank/DDBJ databases">
        <authorList>
            <consortium name="AG Swart"/>
            <person name="Singh M."/>
            <person name="Singh A."/>
            <person name="Seah K."/>
            <person name="Emmerich C."/>
        </authorList>
    </citation>
    <scope>NUCLEOTIDE SEQUENCE</scope>
    <source>
        <strain evidence="1">ATCC30299</strain>
    </source>
</reference>
<organism evidence="1 2">
    <name type="scientific">Blepharisma stoltei</name>
    <dbReference type="NCBI Taxonomy" id="1481888"/>
    <lineage>
        <taxon>Eukaryota</taxon>
        <taxon>Sar</taxon>
        <taxon>Alveolata</taxon>
        <taxon>Ciliophora</taxon>
        <taxon>Postciliodesmatophora</taxon>
        <taxon>Heterotrichea</taxon>
        <taxon>Heterotrichida</taxon>
        <taxon>Blepharismidae</taxon>
        <taxon>Blepharisma</taxon>
    </lineage>
</organism>
<evidence type="ECO:0000313" key="1">
    <source>
        <dbReference type="EMBL" id="CAG9331379.1"/>
    </source>
</evidence>
<keyword evidence="2" id="KW-1185">Reference proteome</keyword>
<proteinExistence type="predicted"/>
<comment type="caution">
    <text evidence="1">The sequence shown here is derived from an EMBL/GenBank/DDBJ whole genome shotgun (WGS) entry which is preliminary data.</text>
</comment>
<dbReference type="EMBL" id="CAJZBQ010000053">
    <property type="protein sequence ID" value="CAG9331379.1"/>
    <property type="molecule type" value="Genomic_DNA"/>
</dbReference>